<feature type="signal peptide" evidence="1">
    <location>
        <begin position="1"/>
        <end position="29"/>
    </location>
</feature>
<dbReference type="Proteomes" id="UP000521075">
    <property type="component" value="Unassembled WGS sequence"/>
</dbReference>
<organism evidence="2 3">
    <name type="scientific">Leifsonia naganoensis</name>
    <dbReference type="NCBI Taxonomy" id="150025"/>
    <lineage>
        <taxon>Bacteria</taxon>
        <taxon>Bacillati</taxon>
        <taxon>Actinomycetota</taxon>
        <taxon>Actinomycetes</taxon>
        <taxon>Micrococcales</taxon>
        <taxon>Microbacteriaceae</taxon>
        <taxon>Leifsonia</taxon>
    </lineage>
</organism>
<proteinExistence type="predicted"/>
<keyword evidence="3" id="KW-1185">Reference proteome</keyword>
<dbReference type="EMBL" id="JACCHJ010000001">
    <property type="protein sequence ID" value="NYK10961.1"/>
    <property type="molecule type" value="Genomic_DNA"/>
</dbReference>
<reference evidence="2 3" key="1">
    <citation type="submission" date="2020-07" db="EMBL/GenBank/DDBJ databases">
        <title>Sequencing the genomes of 1000 actinobacteria strains.</title>
        <authorList>
            <person name="Klenk H.-P."/>
        </authorList>
    </citation>
    <scope>NUCLEOTIDE SEQUENCE [LARGE SCALE GENOMIC DNA]</scope>
    <source>
        <strain evidence="2 3">DSM 15166</strain>
    </source>
</reference>
<sequence>MGILSTRNRNAAAVAIAGLVAVMTSGAAAAGTSKADPTSEFVAFVSELHVDAPTAAALTSRFDALSPHEQRAFLETAGTNPLSVVEFADHVEPTVKPVAPPTYAGIQTWTANYPVTVSVLGIDTGTFTLSYTFQGTSISTTKNLECRGWFSGFAGFWSISSTSSNYISGSRGTCKVVHRMSAVYKGSFVTANKEQSITFAGPTLIEKYTRNV</sequence>
<accession>A0A853DWB1</accession>
<name>A0A853DWB1_9MICO</name>
<comment type="caution">
    <text evidence="2">The sequence shown here is derived from an EMBL/GenBank/DDBJ whole genome shotgun (WGS) entry which is preliminary data.</text>
</comment>
<evidence type="ECO:0000313" key="2">
    <source>
        <dbReference type="EMBL" id="NYK10961.1"/>
    </source>
</evidence>
<protein>
    <submittedName>
        <fullName evidence="2">Uncharacterized protein</fullName>
    </submittedName>
</protein>
<keyword evidence="1" id="KW-0732">Signal</keyword>
<evidence type="ECO:0000313" key="3">
    <source>
        <dbReference type="Proteomes" id="UP000521075"/>
    </source>
</evidence>
<gene>
    <name evidence="2" type="ORF">HNR14_002842</name>
</gene>
<evidence type="ECO:0000256" key="1">
    <source>
        <dbReference type="SAM" id="SignalP"/>
    </source>
</evidence>
<dbReference type="RefSeq" id="WP_179701555.1">
    <property type="nucleotide sequence ID" value="NZ_BAAAHA010000001.1"/>
</dbReference>
<feature type="chain" id="PRO_5032447338" evidence="1">
    <location>
        <begin position="30"/>
        <end position="212"/>
    </location>
</feature>
<dbReference type="AlphaFoldDB" id="A0A853DWB1"/>